<dbReference type="SMART" id="SM00418">
    <property type="entry name" value="HTH_ARSR"/>
    <property type="match status" value="1"/>
</dbReference>
<sequence>MTKGNVAAPAPHRTPPEHVHPRDVSLETALGALSDPVRLALVRELAASEDWERTCGSFDVPVRKAALSHHFAVLRSAGLIEQRDAGAKRINRLRRAEFEERFPGLLALVLRQREAGGGPGPRGW</sequence>
<keyword evidence="2" id="KW-0238">DNA-binding</keyword>
<evidence type="ECO:0000256" key="4">
    <source>
        <dbReference type="SAM" id="MobiDB-lite"/>
    </source>
</evidence>
<keyword evidence="1" id="KW-0805">Transcription regulation</keyword>
<dbReference type="InterPro" id="IPR011991">
    <property type="entry name" value="ArsR-like_HTH"/>
</dbReference>
<evidence type="ECO:0000256" key="3">
    <source>
        <dbReference type="ARBA" id="ARBA00023163"/>
    </source>
</evidence>
<feature type="region of interest" description="Disordered" evidence="4">
    <location>
        <begin position="1"/>
        <end position="21"/>
    </location>
</feature>
<dbReference type="InterPro" id="IPR051081">
    <property type="entry name" value="HTH_MetalResp_TranReg"/>
</dbReference>
<dbReference type="CDD" id="cd00090">
    <property type="entry name" value="HTH_ARSR"/>
    <property type="match status" value="1"/>
</dbReference>
<proteinExistence type="predicted"/>
<evidence type="ECO:0000313" key="6">
    <source>
        <dbReference type="EMBL" id="MEV4926800.1"/>
    </source>
</evidence>
<dbReference type="InterPro" id="IPR036388">
    <property type="entry name" value="WH-like_DNA-bd_sf"/>
</dbReference>
<reference evidence="6 7" key="1">
    <citation type="submission" date="2024-06" db="EMBL/GenBank/DDBJ databases">
        <title>The Natural Products Discovery Center: Release of the First 8490 Sequenced Strains for Exploring Actinobacteria Biosynthetic Diversity.</title>
        <authorList>
            <person name="Kalkreuter E."/>
            <person name="Kautsar S.A."/>
            <person name="Yang D."/>
            <person name="Bader C.D."/>
            <person name="Teijaro C.N."/>
            <person name="Fluegel L."/>
            <person name="Davis C.M."/>
            <person name="Simpson J.R."/>
            <person name="Lauterbach L."/>
            <person name="Steele A.D."/>
            <person name="Gui C."/>
            <person name="Meng S."/>
            <person name="Li G."/>
            <person name="Viehrig K."/>
            <person name="Ye F."/>
            <person name="Su P."/>
            <person name="Kiefer A.F."/>
            <person name="Nichols A."/>
            <person name="Cepeda A.J."/>
            <person name="Yan W."/>
            <person name="Fan B."/>
            <person name="Jiang Y."/>
            <person name="Adhikari A."/>
            <person name="Zheng C.-J."/>
            <person name="Schuster L."/>
            <person name="Cowan T.M."/>
            <person name="Smanski M.J."/>
            <person name="Chevrette M.G."/>
            <person name="De Carvalho L.P.S."/>
            <person name="Shen B."/>
        </authorList>
    </citation>
    <scope>NUCLEOTIDE SEQUENCE [LARGE SCALE GENOMIC DNA]</scope>
    <source>
        <strain evidence="6 7">NPDC053791</strain>
    </source>
</reference>
<accession>A0ABV3J294</accession>
<dbReference type="InterPro" id="IPR036390">
    <property type="entry name" value="WH_DNA-bd_sf"/>
</dbReference>
<dbReference type="Pfam" id="PF12840">
    <property type="entry name" value="HTH_20"/>
    <property type="match status" value="1"/>
</dbReference>
<dbReference type="RefSeq" id="WP_366090114.1">
    <property type="nucleotide sequence ID" value="NZ_JBFASG010000039.1"/>
</dbReference>
<keyword evidence="7" id="KW-1185">Reference proteome</keyword>
<organism evidence="6 7">
    <name type="scientific">Streptomyces roseoverticillatus</name>
    <dbReference type="NCBI Taxonomy" id="66429"/>
    <lineage>
        <taxon>Bacteria</taxon>
        <taxon>Bacillati</taxon>
        <taxon>Actinomycetota</taxon>
        <taxon>Actinomycetes</taxon>
        <taxon>Kitasatosporales</taxon>
        <taxon>Streptomycetaceae</taxon>
        <taxon>Streptomyces</taxon>
    </lineage>
</organism>
<name>A0ABV3J294_9ACTN</name>
<dbReference type="PANTHER" id="PTHR33154:SF12">
    <property type="entry name" value="TRANSCRIPTIONAL REGULATORY PROTEIN"/>
    <property type="match status" value="1"/>
</dbReference>
<keyword evidence="3" id="KW-0804">Transcription</keyword>
<gene>
    <name evidence="6" type="ORF">AB0L03_28915</name>
</gene>
<dbReference type="Gene3D" id="1.10.10.10">
    <property type="entry name" value="Winged helix-like DNA-binding domain superfamily/Winged helix DNA-binding domain"/>
    <property type="match status" value="1"/>
</dbReference>
<evidence type="ECO:0000256" key="1">
    <source>
        <dbReference type="ARBA" id="ARBA00023015"/>
    </source>
</evidence>
<dbReference type="SUPFAM" id="SSF46785">
    <property type="entry name" value="Winged helix' DNA-binding domain"/>
    <property type="match status" value="1"/>
</dbReference>
<dbReference type="PRINTS" id="PR00778">
    <property type="entry name" value="HTHARSR"/>
</dbReference>
<dbReference type="EMBL" id="JBFASG010000039">
    <property type="protein sequence ID" value="MEV4926800.1"/>
    <property type="molecule type" value="Genomic_DNA"/>
</dbReference>
<dbReference type="Proteomes" id="UP001552479">
    <property type="component" value="Unassembled WGS sequence"/>
</dbReference>
<feature type="domain" description="HTH arsR-type" evidence="5">
    <location>
        <begin position="28"/>
        <end position="107"/>
    </location>
</feature>
<dbReference type="PANTHER" id="PTHR33154">
    <property type="entry name" value="TRANSCRIPTIONAL REGULATOR, ARSR FAMILY"/>
    <property type="match status" value="1"/>
</dbReference>
<evidence type="ECO:0000256" key="2">
    <source>
        <dbReference type="ARBA" id="ARBA00023125"/>
    </source>
</evidence>
<comment type="caution">
    <text evidence="6">The sequence shown here is derived from an EMBL/GenBank/DDBJ whole genome shotgun (WGS) entry which is preliminary data.</text>
</comment>
<protein>
    <submittedName>
        <fullName evidence="6">Helix-turn-helix domain-containing protein</fullName>
    </submittedName>
</protein>
<evidence type="ECO:0000313" key="7">
    <source>
        <dbReference type="Proteomes" id="UP001552479"/>
    </source>
</evidence>
<dbReference type="InterPro" id="IPR001845">
    <property type="entry name" value="HTH_ArsR_DNA-bd_dom"/>
</dbReference>
<evidence type="ECO:0000259" key="5">
    <source>
        <dbReference type="SMART" id="SM00418"/>
    </source>
</evidence>